<protein>
    <submittedName>
        <fullName evidence="2">Uncharacterized protein</fullName>
    </submittedName>
</protein>
<gene>
    <name evidence="2" type="ORF">FHR32_007970</name>
</gene>
<sequence>MDDPGFDAGVLSEFRSRVVAHGLEELALDLLVSALIDKGMLKAGGKQRTDSTHVISAVRDPNRLELAGECVRAALEALSAAAPHWVQQVFDLPGWAERYRSRIDSWRLPTSETKREDLARAYGSDGYVLVAAVYAPFSPAWLRQLPAVDTLRVMLIQNYVRTTDKTGREVVKRRRPLEDGGEGLPPGRWRLTSPYDTDARWAAKRGDHGRRRARRGDDREGPSGAATTRAAAARALCRLRLRRRRGRSPAGGGRGRLRSPSRSGPCRRR</sequence>
<comment type="caution">
    <text evidence="2">The sequence shown here is derived from an EMBL/GenBank/DDBJ whole genome shotgun (WGS) entry which is preliminary data.</text>
</comment>
<evidence type="ECO:0000313" key="2">
    <source>
        <dbReference type="EMBL" id="MBB4943570.1"/>
    </source>
</evidence>
<organism evidence="2 3">
    <name type="scientific">Streptosporangium album</name>
    <dbReference type="NCBI Taxonomy" id="47479"/>
    <lineage>
        <taxon>Bacteria</taxon>
        <taxon>Bacillati</taxon>
        <taxon>Actinomycetota</taxon>
        <taxon>Actinomycetes</taxon>
        <taxon>Streptosporangiales</taxon>
        <taxon>Streptosporangiaceae</taxon>
        <taxon>Streptosporangium</taxon>
    </lineage>
</organism>
<reference evidence="2 3" key="1">
    <citation type="submission" date="2020-08" db="EMBL/GenBank/DDBJ databases">
        <title>Sequencing the genomes of 1000 actinobacteria strains.</title>
        <authorList>
            <person name="Klenk H.-P."/>
        </authorList>
    </citation>
    <scope>NUCLEOTIDE SEQUENCE [LARGE SCALE GENOMIC DNA]</scope>
    <source>
        <strain evidence="2 3">DSM 43023</strain>
    </source>
</reference>
<feature type="compositionally biased region" description="Basic residues" evidence="1">
    <location>
        <begin position="255"/>
        <end position="269"/>
    </location>
</feature>
<dbReference type="RefSeq" id="WP_184759360.1">
    <property type="nucleotide sequence ID" value="NZ_BAABEK010000191.1"/>
</dbReference>
<dbReference type="Proteomes" id="UP000534286">
    <property type="component" value="Unassembled WGS sequence"/>
</dbReference>
<name>A0A7W7S457_9ACTN</name>
<evidence type="ECO:0000256" key="1">
    <source>
        <dbReference type="SAM" id="MobiDB-lite"/>
    </source>
</evidence>
<proteinExistence type="predicted"/>
<feature type="region of interest" description="Disordered" evidence="1">
    <location>
        <begin position="167"/>
        <end position="269"/>
    </location>
</feature>
<keyword evidence="3" id="KW-1185">Reference proteome</keyword>
<dbReference type="EMBL" id="JACHJU010000005">
    <property type="protein sequence ID" value="MBB4943570.1"/>
    <property type="molecule type" value="Genomic_DNA"/>
</dbReference>
<accession>A0A7W7S457</accession>
<feature type="compositionally biased region" description="Basic and acidic residues" evidence="1">
    <location>
        <begin position="197"/>
        <end position="206"/>
    </location>
</feature>
<evidence type="ECO:0000313" key="3">
    <source>
        <dbReference type="Proteomes" id="UP000534286"/>
    </source>
</evidence>
<feature type="compositionally biased region" description="Basic residues" evidence="1">
    <location>
        <begin position="237"/>
        <end position="247"/>
    </location>
</feature>
<dbReference type="AlphaFoldDB" id="A0A7W7S457"/>
<feature type="compositionally biased region" description="Low complexity" evidence="1">
    <location>
        <begin position="222"/>
        <end position="236"/>
    </location>
</feature>